<protein>
    <recommendedName>
        <fullName evidence="1">Ubiquitin 3 binding protein But2 C-terminal domain-containing protein</fullName>
    </recommendedName>
</protein>
<reference evidence="2 3" key="1">
    <citation type="submission" date="2016-06" db="EMBL/GenBank/DDBJ databases">
        <authorList>
            <person name="Kjaerup R.B."/>
            <person name="Dalgaard T.S."/>
            <person name="Juul-Madsen H.R."/>
        </authorList>
    </citation>
    <scope>NUCLEOTIDE SEQUENCE [LARGE SCALE GENOMIC DNA]</scope>
    <source>
        <strain evidence="2 3">Pb300</strain>
    </source>
</reference>
<dbReference type="PANTHER" id="PTHR39613">
    <property type="entry name" value="ANCHORED CELL WALL PROTEIN, PUTATIVE (AFU_ORTHOLOGUE AFUA_4G08960)-RELATED"/>
    <property type="match status" value="1"/>
</dbReference>
<sequence length="210" mass="22959">MLSVGRWYYSHLHEAGNANKSLQLSSNQFGLQDRRVNGQRYKSSFVNTARRDDPAPMQGEPPKTCPGELTQGFEFPHLIIPIDSTAPDKALGTSYNGTATPTISSIFNFDIPSSSKGMSCSLWFLFPQRNFLFKGDGAVKFSRLAKAATTNTSFANAPALKDQLLERKLSPGGNSNVTNFECPAAEKIAFRMDSVGSTELSYFQDSSSPP</sequence>
<dbReference type="Proteomes" id="UP000242814">
    <property type="component" value="Unassembled WGS sequence"/>
</dbReference>
<dbReference type="VEuPathDB" id="FungiDB:PADG_03137"/>
<dbReference type="InterPro" id="IPR018620">
    <property type="entry name" value="Ubiquitin3-bd_protein_But2_C"/>
</dbReference>
<dbReference type="PANTHER" id="PTHR39613:SF1">
    <property type="entry name" value="ANCHORED CELL WALL PROTEIN, PUTATIVE (AFU_ORTHOLOGUE AFUA_4G08960)-RELATED"/>
    <property type="match status" value="1"/>
</dbReference>
<gene>
    <name evidence="2" type="ORF">ACO22_05101</name>
</gene>
<dbReference type="Pfam" id="PF09792">
    <property type="entry name" value="But2"/>
    <property type="match status" value="1"/>
</dbReference>
<dbReference type="VEuPathDB" id="FungiDB:PABG_11168"/>
<organism evidence="2 3">
    <name type="scientific">Paracoccidioides brasiliensis</name>
    <dbReference type="NCBI Taxonomy" id="121759"/>
    <lineage>
        <taxon>Eukaryota</taxon>
        <taxon>Fungi</taxon>
        <taxon>Dikarya</taxon>
        <taxon>Ascomycota</taxon>
        <taxon>Pezizomycotina</taxon>
        <taxon>Eurotiomycetes</taxon>
        <taxon>Eurotiomycetidae</taxon>
        <taxon>Onygenales</taxon>
        <taxon>Ajellomycetaceae</taxon>
        <taxon>Paracoccidioides</taxon>
    </lineage>
</organism>
<evidence type="ECO:0000313" key="3">
    <source>
        <dbReference type="Proteomes" id="UP000242814"/>
    </source>
</evidence>
<feature type="domain" description="Ubiquitin 3 binding protein But2 C-terminal" evidence="1">
    <location>
        <begin position="74"/>
        <end position="206"/>
    </location>
</feature>
<dbReference type="EMBL" id="LZYO01000215">
    <property type="protein sequence ID" value="ODH25759.1"/>
    <property type="molecule type" value="Genomic_DNA"/>
</dbReference>
<comment type="caution">
    <text evidence="2">The sequence shown here is derived from an EMBL/GenBank/DDBJ whole genome shotgun (WGS) entry which is preliminary data.</text>
</comment>
<evidence type="ECO:0000259" key="1">
    <source>
        <dbReference type="Pfam" id="PF09792"/>
    </source>
</evidence>
<evidence type="ECO:0000313" key="2">
    <source>
        <dbReference type="EMBL" id="ODH25759.1"/>
    </source>
</evidence>
<accession>A0A1D2JBD5</accession>
<name>A0A1D2JBD5_PARBR</name>
<dbReference type="AlphaFoldDB" id="A0A1D2JBD5"/>
<proteinExistence type="predicted"/>